<dbReference type="EMBL" id="QXJM01000042">
    <property type="protein sequence ID" value="RIE00946.1"/>
    <property type="molecule type" value="Genomic_DNA"/>
</dbReference>
<evidence type="ECO:0000256" key="1">
    <source>
        <dbReference type="SAM" id="Phobius"/>
    </source>
</evidence>
<keyword evidence="1" id="KW-1133">Transmembrane helix</keyword>
<sequence>MVSGWGVCIVLAILLIGAVKKAKKWLVRFATVALVAAVAFVFYASTLSEDPAADDPASNIVKDTVHEVIKEIKSDR</sequence>
<protein>
    <submittedName>
        <fullName evidence="2">Uncharacterized protein</fullName>
    </submittedName>
</protein>
<keyword evidence="1" id="KW-0472">Membrane</keyword>
<reference evidence="2 3" key="1">
    <citation type="submission" date="2018-09" db="EMBL/GenBank/DDBJ databases">
        <title>Cohnella cavernae sp. nov., isolated from a karst cave.</title>
        <authorList>
            <person name="Zhu H."/>
        </authorList>
    </citation>
    <scope>NUCLEOTIDE SEQUENCE [LARGE SCALE GENOMIC DNA]</scope>
    <source>
        <strain evidence="2 3">K2E09-144</strain>
    </source>
</reference>
<gene>
    <name evidence="2" type="ORF">D3H35_25635</name>
</gene>
<comment type="caution">
    <text evidence="2">The sequence shown here is derived from an EMBL/GenBank/DDBJ whole genome shotgun (WGS) entry which is preliminary data.</text>
</comment>
<keyword evidence="1" id="KW-0812">Transmembrane</keyword>
<evidence type="ECO:0000313" key="2">
    <source>
        <dbReference type="EMBL" id="RIE00946.1"/>
    </source>
</evidence>
<dbReference type="AlphaFoldDB" id="A0A398CCM3"/>
<keyword evidence="3" id="KW-1185">Reference proteome</keyword>
<accession>A0A398CCM3</accession>
<name>A0A398CCM3_9BACL</name>
<evidence type="ECO:0000313" key="3">
    <source>
        <dbReference type="Proteomes" id="UP000266340"/>
    </source>
</evidence>
<feature type="transmembrane region" description="Helical" evidence="1">
    <location>
        <begin position="25"/>
        <end position="44"/>
    </location>
</feature>
<proteinExistence type="predicted"/>
<dbReference type="Proteomes" id="UP000266340">
    <property type="component" value="Unassembled WGS sequence"/>
</dbReference>
<organism evidence="2 3">
    <name type="scientific">Cohnella faecalis</name>
    <dbReference type="NCBI Taxonomy" id="2315694"/>
    <lineage>
        <taxon>Bacteria</taxon>
        <taxon>Bacillati</taxon>
        <taxon>Bacillota</taxon>
        <taxon>Bacilli</taxon>
        <taxon>Bacillales</taxon>
        <taxon>Paenibacillaceae</taxon>
        <taxon>Cohnella</taxon>
    </lineage>
</organism>